<dbReference type="AlphaFoldDB" id="A0AAE6M1J6"/>
<dbReference type="OMA" id="CYVFINN"/>
<protein>
    <submittedName>
        <fullName evidence="2">Class I SAM-dependent methyltransferase</fullName>
    </submittedName>
</protein>
<evidence type="ECO:0000259" key="1">
    <source>
        <dbReference type="Pfam" id="PF13649"/>
    </source>
</evidence>
<accession>A0AAE6M1J6</accession>
<dbReference type="Proteomes" id="UP000321332">
    <property type="component" value="Chromosome"/>
</dbReference>
<dbReference type="GeneID" id="61186484"/>
<dbReference type="RefSeq" id="WP_014974090.1">
    <property type="nucleotide sequence ID" value="NZ_BPKR01000003.1"/>
</dbReference>
<dbReference type="PANTHER" id="PTHR43591">
    <property type="entry name" value="METHYLTRANSFERASE"/>
    <property type="match status" value="1"/>
</dbReference>
<dbReference type="CDD" id="cd02440">
    <property type="entry name" value="AdoMet_MTases"/>
    <property type="match status" value="1"/>
</dbReference>
<evidence type="ECO:0000313" key="3">
    <source>
        <dbReference type="Proteomes" id="UP000321332"/>
    </source>
</evidence>
<dbReference type="InterPro" id="IPR041698">
    <property type="entry name" value="Methyltransf_25"/>
</dbReference>
<dbReference type="InterPro" id="IPR029063">
    <property type="entry name" value="SAM-dependent_MTases_sf"/>
</dbReference>
<dbReference type="GO" id="GO:0008168">
    <property type="term" value="F:methyltransferase activity"/>
    <property type="evidence" value="ECO:0007669"/>
    <property type="project" value="UniProtKB-KW"/>
</dbReference>
<feature type="domain" description="Methyltransferase" evidence="1">
    <location>
        <begin position="43"/>
        <end position="136"/>
    </location>
</feature>
<dbReference type="PANTHER" id="PTHR43591:SF110">
    <property type="entry name" value="RHODANESE DOMAIN-CONTAINING PROTEIN"/>
    <property type="match status" value="1"/>
</dbReference>
<name>A0AAE6M1J6_LEUCA</name>
<gene>
    <name evidence="2" type="ORF">FGL89_01930</name>
</gene>
<proteinExistence type="predicted"/>
<keyword evidence="2" id="KW-0489">Methyltransferase</keyword>
<dbReference type="EMBL" id="CP042374">
    <property type="protein sequence ID" value="QEA32987.1"/>
    <property type="molecule type" value="Genomic_DNA"/>
</dbReference>
<dbReference type="GO" id="GO:0032259">
    <property type="term" value="P:methylation"/>
    <property type="evidence" value="ECO:0007669"/>
    <property type="project" value="UniProtKB-KW"/>
</dbReference>
<reference evidence="2 3" key="1">
    <citation type="submission" date="2019-06" db="EMBL/GenBank/DDBJ databases">
        <title>Genome analyses of bacteria isolated from kimchi.</title>
        <authorList>
            <person name="Lee S."/>
            <person name="Ahn S."/>
            <person name="Roh S."/>
        </authorList>
    </citation>
    <scope>NUCLEOTIDE SEQUENCE [LARGE SCALE GENOMIC DNA]</scope>
    <source>
        <strain evidence="2 3">CBA3620</strain>
    </source>
</reference>
<organism evidence="2 3">
    <name type="scientific">Leuconostoc carnosum</name>
    <dbReference type="NCBI Taxonomy" id="1252"/>
    <lineage>
        <taxon>Bacteria</taxon>
        <taxon>Bacillati</taxon>
        <taxon>Bacillota</taxon>
        <taxon>Bacilli</taxon>
        <taxon>Lactobacillales</taxon>
        <taxon>Lactobacillaceae</taxon>
        <taxon>Leuconostoc</taxon>
    </lineage>
</organism>
<sequence>MAKNLFSDASVANQFNQYNDVLEQVLGYHYVISAFESDQANKILDYGCGPGKVSFRLANQWSSDIIAVDESAKMIEIANDQRAHEHIEYRIVENDNLNFIADNSIDGAMACYVFINNESEQRILQIMSEIHRVLRPKSRFLILDTNPNTTGVPFSTFQNGEKGKKYGYGEPRIEKLHVDQNNDLILHDFNWPNSMYENNLRKAGFRNINVRYPKLNDLTAEERIKLEKTYQYNNWSNEQAQSPFILYQAIKDGSI</sequence>
<evidence type="ECO:0000313" key="2">
    <source>
        <dbReference type="EMBL" id="QEA32987.1"/>
    </source>
</evidence>
<keyword evidence="2" id="KW-0808">Transferase</keyword>
<dbReference type="SUPFAM" id="SSF53335">
    <property type="entry name" value="S-adenosyl-L-methionine-dependent methyltransferases"/>
    <property type="match status" value="1"/>
</dbReference>
<dbReference type="Gene3D" id="3.40.50.150">
    <property type="entry name" value="Vaccinia Virus protein VP39"/>
    <property type="match status" value="1"/>
</dbReference>
<dbReference type="Pfam" id="PF13649">
    <property type="entry name" value="Methyltransf_25"/>
    <property type="match status" value="1"/>
</dbReference>